<comment type="caution">
    <text evidence="2">The sequence shown here is derived from an EMBL/GenBank/DDBJ whole genome shotgun (WGS) entry which is preliminary data.</text>
</comment>
<dbReference type="Proteomes" id="UP000245938">
    <property type="component" value="Unassembled WGS sequence"/>
</dbReference>
<dbReference type="AlphaFoldDB" id="A0A2U3AKG2"/>
<accession>A0A2U3AKG2</accession>
<feature type="region of interest" description="Disordered" evidence="1">
    <location>
        <begin position="303"/>
        <end position="341"/>
    </location>
</feature>
<dbReference type="RefSeq" id="WP_109306399.1">
    <property type="nucleotide sequence ID" value="NZ_BJUF01000004.1"/>
</dbReference>
<reference evidence="2 3" key="1">
    <citation type="submission" date="2018-05" db="EMBL/GenBank/DDBJ databases">
        <title>Kurthia sibirica genome sequence.</title>
        <authorList>
            <person name="Maclea K.S."/>
            <person name="Goen A.E."/>
        </authorList>
    </citation>
    <scope>NUCLEOTIDE SEQUENCE [LARGE SCALE GENOMIC DNA]</scope>
    <source>
        <strain evidence="2 3">ATCC 49154</strain>
    </source>
</reference>
<proteinExistence type="predicted"/>
<organism evidence="2 3">
    <name type="scientific">Kurthia sibirica</name>
    <dbReference type="NCBI Taxonomy" id="202750"/>
    <lineage>
        <taxon>Bacteria</taxon>
        <taxon>Bacillati</taxon>
        <taxon>Bacillota</taxon>
        <taxon>Bacilli</taxon>
        <taxon>Bacillales</taxon>
        <taxon>Caryophanaceae</taxon>
        <taxon>Kurthia</taxon>
    </lineage>
</organism>
<keyword evidence="3" id="KW-1185">Reference proteome</keyword>
<evidence type="ECO:0000256" key="1">
    <source>
        <dbReference type="SAM" id="MobiDB-lite"/>
    </source>
</evidence>
<name>A0A2U3AKG2_9BACL</name>
<evidence type="ECO:0000313" key="3">
    <source>
        <dbReference type="Proteomes" id="UP000245938"/>
    </source>
</evidence>
<sequence length="425" mass="49336">MNTNETNPINNNQLTFPEVENVVIEAQLNEQNETVALQPVLVQHELNELMSVSLMKGNAIQVTDEFSLALNQISEMVQSVERLTNMDIATIQEDELDTNMKELAEAQKLRKLVAEARKSVRKEFDAMRDTNISQLDSKLAEAGFEALEKIDKDTKKLKEDIRAHRINQHWEDLRPVFDATIQTFDAISRIAPSLADFSTFRIRNPKLVTGAKSFKVTDKHRTEVNNEMNMINQNLLQIEENRHGLAMQNQQNLLNDFLHNPTNENFLARQSYYIDLDKAQKQAEIQRQEQERLKQEQLEQQRLLQQQQQAQPSQSEQEQLNQMNQMNQQPPVQQQWNQQQPPQNVTMFNQQEAFARPQATNEFAWLAELSTLNPEYRNLATNERTKMAVLYDLFHKLTDSNTVFGQNVGTDVDKVMKTVRYIIDL</sequence>
<gene>
    <name evidence="2" type="ORF">DEX24_10540</name>
</gene>
<evidence type="ECO:0000313" key="2">
    <source>
        <dbReference type="EMBL" id="PWI25003.1"/>
    </source>
</evidence>
<dbReference type="EMBL" id="QFVR01000013">
    <property type="protein sequence ID" value="PWI25003.1"/>
    <property type="molecule type" value="Genomic_DNA"/>
</dbReference>
<protein>
    <submittedName>
        <fullName evidence="2">Uncharacterized protein</fullName>
    </submittedName>
</protein>